<evidence type="ECO:0000256" key="9">
    <source>
        <dbReference type="ARBA" id="ARBA00023242"/>
    </source>
</evidence>
<evidence type="ECO:0000256" key="11">
    <source>
        <dbReference type="PIRNR" id="PIRNR009303"/>
    </source>
</evidence>
<dbReference type="InterPro" id="IPR026584">
    <property type="entry name" value="Rad9"/>
</dbReference>
<accession>A0A974E1H1</accession>
<keyword evidence="5" id="KW-0540">Nuclease</keyword>
<dbReference type="GeneID" id="496251"/>
<keyword evidence="7" id="KW-0378">Hydrolase</keyword>
<dbReference type="GO" id="GO:0030896">
    <property type="term" value="C:checkpoint clamp complex"/>
    <property type="evidence" value="ECO:0007669"/>
    <property type="project" value="UniProtKB-UniRule"/>
</dbReference>
<gene>
    <name evidence="14" type="primary">rad9b.L</name>
    <name evidence="12" type="ORF">XELAEV_18007844mg</name>
</gene>
<dbReference type="PROSITE" id="PS51257">
    <property type="entry name" value="PROKAR_LIPOPROTEIN"/>
    <property type="match status" value="1"/>
</dbReference>
<dbReference type="InterPro" id="IPR007268">
    <property type="entry name" value="Rad9/Ddc1"/>
</dbReference>
<dbReference type="EMBL" id="CM004466">
    <property type="protein sequence ID" value="OCU02085.1"/>
    <property type="molecule type" value="Genomic_DNA"/>
</dbReference>
<evidence type="ECO:0000256" key="3">
    <source>
        <dbReference type="ARBA" id="ARBA00008494"/>
    </source>
</evidence>
<evidence type="ECO:0000256" key="8">
    <source>
        <dbReference type="ARBA" id="ARBA00022839"/>
    </source>
</evidence>
<dbReference type="PIRSF" id="PIRSF009303">
    <property type="entry name" value="Cell_cycle_RAD9"/>
    <property type="match status" value="1"/>
</dbReference>
<dbReference type="GO" id="GO:0008311">
    <property type="term" value="F:double-stranded DNA 3'-5' DNA exonuclease activity"/>
    <property type="evidence" value="ECO:0007669"/>
    <property type="project" value="UniProtKB-EC"/>
</dbReference>
<reference evidence="13" key="1">
    <citation type="journal article" date="2016" name="Nature">
        <title>Genome evolution in the allotetraploid frog Xenopus laevis.</title>
        <authorList>
            <person name="Session A.M."/>
            <person name="Uno Y."/>
            <person name="Kwon T."/>
            <person name="Chapman J.A."/>
            <person name="Toyoda A."/>
            <person name="Takahashi S."/>
            <person name="Fukui A."/>
            <person name="Hikosaka A."/>
            <person name="Suzuki A."/>
            <person name="Kondo M."/>
            <person name="van Heeringen S.J."/>
            <person name="Quigley I."/>
            <person name="Heinz S."/>
            <person name="Ogino H."/>
            <person name="Ochi H."/>
            <person name="Hellsten U."/>
            <person name="Lyons J.B."/>
            <person name="Simakov O."/>
            <person name="Putnam N."/>
            <person name="Stites J."/>
            <person name="Kuroki Y."/>
            <person name="Tanaka T."/>
            <person name="Michiue T."/>
            <person name="Watanabe M."/>
            <person name="Bogdanovic O."/>
            <person name="Lister R."/>
            <person name="Georgiou G."/>
            <person name="Paranjpe S.S."/>
            <person name="van Kruijsbergen I."/>
            <person name="Shu S."/>
            <person name="Carlson J."/>
            <person name="Kinoshita T."/>
            <person name="Ohta Y."/>
            <person name="Mawaribuchi S."/>
            <person name="Jenkins J."/>
            <person name="Grimwood J."/>
            <person name="Schmutz J."/>
            <person name="Mitros T."/>
            <person name="Mozaffari S.V."/>
            <person name="Suzuki Y."/>
            <person name="Haramoto Y."/>
            <person name="Yamamoto T.S."/>
            <person name="Takagi C."/>
            <person name="Heald R."/>
            <person name="Miller K."/>
            <person name="Haudenschild C."/>
            <person name="Kitzman J."/>
            <person name="Nakayama T."/>
            <person name="Izutsu Y."/>
            <person name="Robert J."/>
            <person name="Fortriede J."/>
            <person name="Burns K."/>
            <person name="Lotay V."/>
            <person name="Karimi K."/>
            <person name="Yasuoka Y."/>
            <person name="Dichmann D.S."/>
            <person name="Flajnik M.F."/>
            <person name="Houston D.W."/>
            <person name="Shendure J."/>
            <person name="DuPasquier L."/>
            <person name="Vize P.D."/>
            <person name="Zorn A.M."/>
            <person name="Ito M."/>
            <person name="Marcotte E.M."/>
            <person name="Wallingford J.B."/>
            <person name="Ito Y."/>
            <person name="Asashima M."/>
            <person name="Ueno N."/>
            <person name="Matsuda Y."/>
            <person name="Veenstra G.J."/>
            <person name="Fujiyama A."/>
            <person name="Harland R.M."/>
            <person name="Taira M."/>
            <person name="Rokhsar D.S."/>
        </authorList>
    </citation>
    <scope>NUCLEOTIDE SEQUENCE [LARGE SCALE GENOMIC DNA]</scope>
    <source>
        <strain evidence="13">J</strain>
    </source>
</reference>
<dbReference type="FunFam" id="3.70.10.10:FF:000005">
    <property type="entry name" value="Cell cycle checkpoint control protein"/>
    <property type="match status" value="1"/>
</dbReference>
<sequence>MARLANKKSAAVSRTNQIHFAVLACADTDYVYCVHHSPWAAILYGNGEKILYEVNIDIKKEYTKVQGLVYLNQNLCITITMKCIIPGRHTKVFGKAVHSLSRIGNELWFDPVEKGLALRVVNSSRSAYACIFFSPLFFHKYHRTAFLEQAAGCTQLNFKCKFSVKSVLPVFRSLSTLEKNVDKCTIYANINDGYMNFQLFYKNGLTKTYQLAYEDCEPLQAVFANNTCPNVLRIQPRVLSDVVVHFPTCQEEITLCVTPLRVSFKTYCEEAFEFSKSVHTEMHLSPEEFHYFQIGVDSEVTFCLKELRGFLAFADTTSSYISLYFSKPGKPVAFSMDNMFFEANLILATLAETEMRNSSQISKSNIAGSKLCSPPPATELSNATSVAENLASQHIISLPQAENQSPMISNSTLLTACGNAKEDHPDMVEETPTHSSYSKFCTLFFGAVSSETHENADGTFCSLATASEDEDEDFCSRKLSQTF</sequence>
<evidence type="ECO:0000256" key="6">
    <source>
        <dbReference type="ARBA" id="ARBA00022763"/>
    </source>
</evidence>
<dbReference type="Proteomes" id="UP000694892">
    <property type="component" value="Chromosome 1L"/>
</dbReference>
<keyword evidence="8" id="KW-0269">Exonuclease</keyword>
<dbReference type="OrthoDB" id="60092at2759"/>
<dbReference type="GO" id="GO:0031573">
    <property type="term" value="P:mitotic intra-S DNA damage checkpoint signaling"/>
    <property type="evidence" value="ECO:0007669"/>
    <property type="project" value="TreeGrafter"/>
</dbReference>
<protein>
    <recommendedName>
        <fullName evidence="11">Cell cycle checkpoint control protein</fullName>
    </recommendedName>
</protein>
<comment type="subcellular location">
    <subcellularLocation>
        <location evidence="2">Nucleus</location>
    </subcellularLocation>
</comment>
<dbReference type="GO" id="GO:0071479">
    <property type="term" value="P:cellular response to ionizing radiation"/>
    <property type="evidence" value="ECO:0007669"/>
    <property type="project" value="TreeGrafter"/>
</dbReference>
<comment type="similarity">
    <text evidence="3 11">Belongs to the rad9 family.</text>
</comment>
<keyword evidence="6" id="KW-0227">DNA damage</keyword>
<evidence type="ECO:0000313" key="12">
    <source>
        <dbReference type="EMBL" id="OCU02085.1"/>
    </source>
</evidence>
<dbReference type="CDD" id="cd00577">
    <property type="entry name" value="PCNA"/>
    <property type="match status" value="1"/>
</dbReference>
<dbReference type="KEGG" id="xla:496251"/>
<dbReference type="GO" id="GO:0006281">
    <property type="term" value="P:DNA repair"/>
    <property type="evidence" value="ECO:0007669"/>
    <property type="project" value="UniProtKB-UniRule"/>
</dbReference>
<proteinExistence type="inferred from homology"/>
<dbReference type="CTD" id="496251"/>
<keyword evidence="9" id="KW-0539">Nucleus</keyword>
<dbReference type="GO" id="GO:0000076">
    <property type="term" value="P:DNA replication checkpoint signaling"/>
    <property type="evidence" value="ECO:0007669"/>
    <property type="project" value="TreeGrafter"/>
</dbReference>
<dbReference type="OMA" id="CTIYANI"/>
<dbReference type="InterPro" id="IPR046938">
    <property type="entry name" value="DNA_clamp_sf"/>
</dbReference>
<keyword evidence="4" id="KW-0597">Phosphoprotein</keyword>
<dbReference type="Xenbase" id="XB-GENE-990520">
    <property type="gene designation" value="rad9b.L"/>
</dbReference>
<comment type="catalytic activity">
    <reaction evidence="1">
        <text>Exonucleolytic cleavage in the 3'- to 5'-direction to yield nucleoside 5'-phosphates.</text>
        <dbReference type="EC" id="3.1.11.2"/>
    </reaction>
</comment>
<evidence type="ECO:0000313" key="13">
    <source>
        <dbReference type="Proteomes" id="UP000694892"/>
    </source>
</evidence>
<evidence type="ECO:0000256" key="4">
    <source>
        <dbReference type="ARBA" id="ARBA00022553"/>
    </source>
</evidence>
<evidence type="ECO:0000256" key="7">
    <source>
        <dbReference type="ARBA" id="ARBA00022801"/>
    </source>
</evidence>
<dbReference type="Gene3D" id="3.70.10.10">
    <property type="match status" value="1"/>
</dbReference>
<comment type="function">
    <text evidence="10">Component of the 9-1-1 cell-cycle checkpoint response complex that plays a major role in DNA repair. The 9-1-1 complex is recruited to DNA lesion upon damage by the RAD17-replication factor C (RFC) clamp loader complex. Acts then as a sliding clamp platform on DNA for several proteins involved in long-patch base excision repair (LP-BER). The 9-1-1 complex stimulates DNA polymerase beta (POLB) activity by increasing its affinity for the 3'-OH end of the primer-template and stabilizes POLB to those sites where LP-BER proceeds; endonuclease FEN1 cleavage activity on substrates with double, nick, or gap flaps of distinct sequences and lengths; and DNA ligase I (LIG1) on long-patch base excision repair substrates. The 9-1-1 complex is necessary for the recruitment of RHNO1 to sites of double-stranded breaks (DSB) occurring during the S phase. RAD9A possesses 3'-&gt;5' double stranded DNA exonuclease activity.</text>
</comment>
<evidence type="ECO:0000256" key="2">
    <source>
        <dbReference type="ARBA" id="ARBA00004123"/>
    </source>
</evidence>
<dbReference type="Pfam" id="PF04139">
    <property type="entry name" value="Rad9"/>
    <property type="match status" value="1"/>
</dbReference>
<evidence type="ECO:0000256" key="5">
    <source>
        <dbReference type="ARBA" id="ARBA00022722"/>
    </source>
</evidence>
<evidence type="ECO:0000256" key="10">
    <source>
        <dbReference type="ARBA" id="ARBA00059283"/>
    </source>
</evidence>
<dbReference type="SUPFAM" id="SSF55979">
    <property type="entry name" value="DNA clamp"/>
    <property type="match status" value="1"/>
</dbReference>
<organism evidence="12 13">
    <name type="scientific">Xenopus laevis</name>
    <name type="common">African clawed frog</name>
    <dbReference type="NCBI Taxonomy" id="8355"/>
    <lineage>
        <taxon>Eukaryota</taxon>
        <taxon>Metazoa</taxon>
        <taxon>Chordata</taxon>
        <taxon>Craniata</taxon>
        <taxon>Vertebrata</taxon>
        <taxon>Euteleostomi</taxon>
        <taxon>Amphibia</taxon>
        <taxon>Batrachia</taxon>
        <taxon>Anura</taxon>
        <taxon>Pipoidea</taxon>
        <taxon>Pipidae</taxon>
        <taxon>Xenopodinae</taxon>
        <taxon>Xenopus</taxon>
        <taxon>Xenopus</taxon>
    </lineage>
</organism>
<dbReference type="PANTHER" id="PTHR15237">
    <property type="entry name" value="DNA REPAIR PROTEIN RAD9"/>
    <property type="match status" value="1"/>
</dbReference>
<dbReference type="AGR" id="Xenbase:XB-GENE-990520"/>
<dbReference type="AlphaFoldDB" id="A0A974E1H1"/>
<evidence type="ECO:0000256" key="1">
    <source>
        <dbReference type="ARBA" id="ARBA00000493"/>
    </source>
</evidence>
<name>A0A974E1H1_XENLA</name>
<evidence type="ECO:0000313" key="14">
    <source>
        <dbReference type="Xenbase" id="XB-GENE-990520"/>
    </source>
</evidence>
<dbReference type="RefSeq" id="XP_018080086.2">
    <property type="nucleotide sequence ID" value="XM_018224597.2"/>
</dbReference>
<dbReference type="PANTHER" id="PTHR15237:SF2">
    <property type="entry name" value="CELL CYCLE CHECKPOINT CONTROL PROTEIN RAD9B"/>
    <property type="match status" value="1"/>
</dbReference>